<dbReference type="STRING" id="999810.G2Y4T1"/>
<keyword evidence="1" id="KW-0472">Membrane</keyword>
<sequence length="96" mass="10728">MIGTFDVSRTACKPLGNLPGSKCPLRQQNEHINSWISRWTPDKPFQIRQIKSMFCAWISILLALIESVAGIAQTQQRLRSSAFAVPGNATYDYVGM</sequence>
<reference evidence="3" key="1">
    <citation type="journal article" date="2011" name="PLoS Genet.">
        <title>Genomic analysis of the necrotrophic fungal pathogens Sclerotinia sclerotiorum and Botrytis cinerea.</title>
        <authorList>
            <person name="Amselem J."/>
            <person name="Cuomo C.A."/>
            <person name="van Kan J.A."/>
            <person name="Viaud M."/>
            <person name="Benito E.P."/>
            <person name="Couloux A."/>
            <person name="Coutinho P.M."/>
            <person name="de Vries R.P."/>
            <person name="Dyer P.S."/>
            <person name="Fillinger S."/>
            <person name="Fournier E."/>
            <person name="Gout L."/>
            <person name="Hahn M."/>
            <person name="Kohn L."/>
            <person name="Lapalu N."/>
            <person name="Plummer K.M."/>
            <person name="Pradier J.M."/>
            <person name="Quevillon E."/>
            <person name="Sharon A."/>
            <person name="Simon A."/>
            <person name="ten Have A."/>
            <person name="Tudzynski B."/>
            <person name="Tudzynski P."/>
            <person name="Wincker P."/>
            <person name="Andrew M."/>
            <person name="Anthouard V."/>
            <person name="Beever R.E."/>
            <person name="Beffa R."/>
            <person name="Benoit I."/>
            <person name="Bouzid O."/>
            <person name="Brault B."/>
            <person name="Chen Z."/>
            <person name="Choquer M."/>
            <person name="Collemare J."/>
            <person name="Cotton P."/>
            <person name="Danchin E.G."/>
            <person name="Da Silva C."/>
            <person name="Gautier A."/>
            <person name="Giraud C."/>
            <person name="Giraud T."/>
            <person name="Gonzalez C."/>
            <person name="Grossetete S."/>
            <person name="Guldener U."/>
            <person name="Henrissat B."/>
            <person name="Howlett B.J."/>
            <person name="Kodira C."/>
            <person name="Kretschmer M."/>
            <person name="Lappartient A."/>
            <person name="Leroch M."/>
            <person name="Levis C."/>
            <person name="Mauceli E."/>
            <person name="Neuveglise C."/>
            <person name="Oeser B."/>
            <person name="Pearson M."/>
            <person name="Poulain J."/>
            <person name="Poussereau N."/>
            <person name="Quesneville H."/>
            <person name="Rascle C."/>
            <person name="Schumacher J."/>
            <person name="Segurens B."/>
            <person name="Sexton A."/>
            <person name="Silva E."/>
            <person name="Sirven C."/>
            <person name="Soanes D.M."/>
            <person name="Talbot N.J."/>
            <person name="Templeton M."/>
            <person name="Yandava C."/>
            <person name="Yarden O."/>
            <person name="Zeng Q."/>
            <person name="Rollins J.A."/>
            <person name="Lebrun M.H."/>
            <person name="Dickman M."/>
        </authorList>
    </citation>
    <scope>NUCLEOTIDE SEQUENCE [LARGE SCALE GENOMIC DNA]</scope>
    <source>
        <strain evidence="3">T4</strain>
    </source>
</reference>
<evidence type="ECO:0000313" key="3">
    <source>
        <dbReference type="Proteomes" id="UP000008177"/>
    </source>
</evidence>
<keyword evidence="1" id="KW-1133">Transmembrane helix</keyword>
<dbReference type="InParanoid" id="G2Y4T1"/>
<dbReference type="EMBL" id="FQ790287">
    <property type="protein sequence ID" value="CCD47671.1"/>
    <property type="molecule type" value="Genomic_DNA"/>
</dbReference>
<evidence type="ECO:0000256" key="1">
    <source>
        <dbReference type="SAM" id="Phobius"/>
    </source>
</evidence>
<name>G2Y4T1_BOTF4</name>
<organism evidence="2 3">
    <name type="scientific">Botryotinia fuckeliana (strain T4)</name>
    <name type="common">Noble rot fungus</name>
    <name type="synonym">Botrytis cinerea</name>
    <dbReference type="NCBI Taxonomy" id="999810"/>
    <lineage>
        <taxon>Eukaryota</taxon>
        <taxon>Fungi</taxon>
        <taxon>Dikarya</taxon>
        <taxon>Ascomycota</taxon>
        <taxon>Pezizomycotina</taxon>
        <taxon>Leotiomycetes</taxon>
        <taxon>Helotiales</taxon>
        <taxon>Sclerotiniaceae</taxon>
        <taxon>Botrytis</taxon>
    </lineage>
</organism>
<dbReference type="AlphaFoldDB" id="G2Y4T1"/>
<keyword evidence="1" id="KW-0812">Transmembrane</keyword>
<gene>
    <name evidence="2" type="ORF">BofuT4_uP036510.1</name>
</gene>
<accession>G2Y4T1</accession>
<evidence type="ECO:0000313" key="2">
    <source>
        <dbReference type="EMBL" id="CCD47671.1"/>
    </source>
</evidence>
<dbReference type="Proteomes" id="UP000008177">
    <property type="component" value="Unplaced contigs"/>
</dbReference>
<feature type="transmembrane region" description="Helical" evidence="1">
    <location>
        <begin position="53"/>
        <end position="72"/>
    </location>
</feature>
<protein>
    <submittedName>
        <fullName evidence="2">Uncharacterized protein</fullName>
    </submittedName>
</protein>
<dbReference type="HOGENOM" id="CLU_2359455_0_0_1"/>
<proteinExistence type="predicted"/>